<feature type="compositionally biased region" description="Basic residues" evidence="4">
    <location>
        <begin position="24"/>
        <end position="37"/>
    </location>
</feature>
<evidence type="ECO:0000256" key="1">
    <source>
        <dbReference type="ARBA" id="ARBA00011045"/>
    </source>
</evidence>
<dbReference type="AlphaFoldDB" id="A0AAN7ZUX1"/>
<dbReference type="Proteomes" id="UP001310594">
    <property type="component" value="Unassembled WGS sequence"/>
</dbReference>
<dbReference type="InterPro" id="IPR011989">
    <property type="entry name" value="ARM-like"/>
</dbReference>
<organism evidence="6 7">
    <name type="scientific">Elasticomyces elasticus</name>
    <dbReference type="NCBI Taxonomy" id="574655"/>
    <lineage>
        <taxon>Eukaryota</taxon>
        <taxon>Fungi</taxon>
        <taxon>Dikarya</taxon>
        <taxon>Ascomycota</taxon>
        <taxon>Pezizomycotina</taxon>
        <taxon>Dothideomycetes</taxon>
        <taxon>Dothideomycetidae</taxon>
        <taxon>Mycosphaerellales</taxon>
        <taxon>Teratosphaeriaceae</taxon>
        <taxon>Elasticomyces</taxon>
    </lineage>
</organism>
<proteinExistence type="inferred from homology"/>
<dbReference type="InterPro" id="IPR013918">
    <property type="entry name" value="Nucleotide_exch_fac_Fes1"/>
</dbReference>
<evidence type="ECO:0000313" key="6">
    <source>
        <dbReference type="EMBL" id="KAK5703039.1"/>
    </source>
</evidence>
<feature type="region of interest" description="Disordered" evidence="4">
    <location>
        <begin position="1"/>
        <end position="45"/>
    </location>
</feature>
<name>A0AAN7ZUX1_9PEZI</name>
<evidence type="ECO:0000256" key="4">
    <source>
        <dbReference type="SAM" id="MobiDB-lite"/>
    </source>
</evidence>
<evidence type="ECO:0000256" key="3">
    <source>
        <dbReference type="ARBA" id="ARBA00024912"/>
    </source>
</evidence>
<evidence type="ECO:0000259" key="5">
    <source>
        <dbReference type="Pfam" id="PF08609"/>
    </source>
</evidence>
<accession>A0AAN7ZUX1</accession>
<dbReference type="Gene3D" id="1.25.10.10">
    <property type="entry name" value="Leucine-rich Repeat Variant"/>
    <property type="match status" value="1"/>
</dbReference>
<protein>
    <submittedName>
        <fullName evidence="6">Hsp70 nucleotide exchange factor fes1</fullName>
    </submittedName>
</protein>
<comment type="caution">
    <text evidence="6">The sequence shown here is derived from an EMBL/GenBank/DDBJ whole genome shotgun (WGS) entry which is preliminary data.</text>
</comment>
<keyword evidence="2" id="KW-0677">Repeat</keyword>
<dbReference type="GO" id="GO:0000774">
    <property type="term" value="F:adenyl-nucleotide exchange factor activity"/>
    <property type="evidence" value="ECO:0007669"/>
    <property type="project" value="TreeGrafter"/>
</dbReference>
<feature type="domain" description="Nucleotide exchange factor Fes1" evidence="5">
    <location>
        <begin position="51"/>
        <end position="136"/>
    </location>
</feature>
<dbReference type="Pfam" id="PF08609">
    <property type="entry name" value="Fes1"/>
    <property type="match status" value="1"/>
</dbReference>
<evidence type="ECO:0000313" key="7">
    <source>
        <dbReference type="Proteomes" id="UP001310594"/>
    </source>
</evidence>
<dbReference type="InterPro" id="IPR050693">
    <property type="entry name" value="Hsp70_NEF-Inhibitors"/>
</dbReference>
<comment type="similarity">
    <text evidence="1">Belongs to the FES1 family.</text>
</comment>
<gene>
    <name evidence="6" type="primary">FES1</name>
    <name evidence="6" type="ORF">LTR97_003985</name>
</gene>
<reference evidence="6" key="1">
    <citation type="submission" date="2023-08" db="EMBL/GenBank/DDBJ databases">
        <title>Black Yeasts Isolated from many extreme environments.</title>
        <authorList>
            <person name="Coleine C."/>
            <person name="Stajich J.E."/>
            <person name="Selbmann L."/>
        </authorList>
    </citation>
    <scope>NUCLEOTIDE SEQUENCE</scope>
    <source>
        <strain evidence="6">CCFEE 5810</strain>
    </source>
</reference>
<dbReference type="SUPFAM" id="SSF48371">
    <property type="entry name" value="ARM repeat"/>
    <property type="match status" value="1"/>
</dbReference>
<dbReference type="PANTHER" id="PTHR19316:SF18">
    <property type="entry name" value="HSP70-BINDING PROTEIN 1"/>
    <property type="match status" value="1"/>
</dbReference>
<evidence type="ECO:0000256" key="2">
    <source>
        <dbReference type="ARBA" id="ARBA00022737"/>
    </source>
</evidence>
<dbReference type="GO" id="GO:0005783">
    <property type="term" value="C:endoplasmic reticulum"/>
    <property type="evidence" value="ECO:0007669"/>
    <property type="project" value="TreeGrafter"/>
</dbReference>
<dbReference type="EMBL" id="JAVRQU010000005">
    <property type="protein sequence ID" value="KAK5703039.1"/>
    <property type="molecule type" value="Genomic_DNA"/>
</dbReference>
<dbReference type="PANTHER" id="PTHR19316">
    <property type="entry name" value="PROTEIN FOLDING REGULATOR"/>
    <property type="match status" value="1"/>
</dbReference>
<sequence length="258" mass="27871">MRKLGTARPISQKQSARKEGTRSLAKHHHKSFAKKSRSYSSTTAAMAQQNLNSLLQWSTENTVAPGATQPSSDPARQPAQLDPALLAQLLGGPSDADLMRQAMTAILSPEMPQDQKMIAWDNLEQLIESIDNAMNLTPLGMWAPLVQQLDAEESGSRMMAAWCISTAVQNNVKAQEAMLATGAVEKLAGLVLGDADQGVRKKACNALSSECRNFQAGMDELVKSLPEDVWKGKAVDAAEMDSVDEVIGKLREIAARQS</sequence>
<dbReference type="InterPro" id="IPR016024">
    <property type="entry name" value="ARM-type_fold"/>
</dbReference>
<comment type="function">
    <text evidence="3">Functions as a nucleotide exchange factor (NEF) for Hsp70 chaperones which accelerates the release of ADP. Required for fully efficient Hsp70-mediated folding of proteins.</text>
</comment>